<sequence>MGRAYKEGAPYTNHHLLNLRGFRPLPQEQCPRPELPVVQYKIVKTPPEWAFVVVEKDFRFIPVCLWTPCADNNLILEGNTVTQGNMLMNSGQSYELARYLLTEHLLRTHRITTAPEYFQPYGVIIEQSPIKEYPFRKHK</sequence>
<evidence type="ECO:0000313" key="1">
    <source>
        <dbReference type="EMBL" id="OGG35616.1"/>
    </source>
</evidence>
<dbReference type="AlphaFoldDB" id="A0A1F6BF98"/>
<comment type="caution">
    <text evidence="1">The sequence shown here is derived from an EMBL/GenBank/DDBJ whole genome shotgun (WGS) entry which is preliminary data.</text>
</comment>
<accession>A0A1F6BF98</accession>
<proteinExistence type="predicted"/>
<dbReference type="STRING" id="1798401.A2363_05080"/>
<organism evidence="1 2">
    <name type="scientific">Candidatus Gottesmanbacteria bacterium RIFOXYB1_FULL_47_11</name>
    <dbReference type="NCBI Taxonomy" id="1798401"/>
    <lineage>
        <taxon>Bacteria</taxon>
        <taxon>Candidatus Gottesmaniibacteriota</taxon>
    </lineage>
</organism>
<gene>
    <name evidence="1" type="ORF">A2363_05080</name>
</gene>
<evidence type="ECO:0000313" key="2">
    <source>
        <dbReference type="Proteomes" id="UP000176186"/>
    </source>
</evidence>
<dbReference type="EMBL" id="MFKE01000011">
    <property type="protein sequence ID" value="OGG35616.1"/>
    <property type="molecule type" value="Genomic_DNA"/>
</dbReference>
<name>A0A1F6BF98_9BACT</name>
<protein>
    <submittedName>
        <fullName evidence="1">Uncharacterized protein</fullName>
    </submittedName>
</protein>
<dbReference type="Proteomes" id="UP000176186">
    <property type="component" value="Unassembled WGS sequence"/>
</dbReference>
<reference evidence="1 2" key="1">
    <citation type="journal article" date="2016" name="Nat. Commun.">
        <title>Thousands of microbial genomes shed light on interconnected biogeochemical processes in an aquifer system.</title>
        <authorList>
            <person name="Anantharaman K."/>
            <person name="Brown C.T."/>
            <person name="Hug L.A."/>
            <person name="Sharon I."/>
            <person name="Castelle C.J."/>
            <person name="Probst A.J."/>
            <person name="Thomas B.C."/>
            <person name="Singh A."/>
            <person name="Wilkins M.J."/>
            <person name="Karaoz U."/>
            <person name="Brodie E.L."/>
            <person name="Williams K.H."/>
            <person name="Hubbard S.S."/>
            <person name="Banfield J.F."/>
        </authorList>
    </citation>
    <scope>NUCLEOTIDE SEQUENCE [LARGE SCALE GENOMIC DNA]</scope>
</reference>